<proteinExistence type="predicted"/>
<name>A0ABP0N051_9DINO</name>
<feature type="compositionally biased region" description="Acidic residues" evidence="1">
    <location>
        <begin position="10"/>
        <end position="23"/>
    </location>
</feature>
<evidence type="ECO:0000256" key="1">
    <source>
        <dbReference type="SAM" id="MobiDB-lite"/>
    </source>
</evidence>
<dbReference type="EMBL" id="CAXAMM010025446">
    <property type="protein sequence ID" value="CAK9056961.1"/>
    <property type="molecule type" value="Genomic_DNA"/>
</dbReference>
<accession>A0ABP0N051</accession>
<evidence type="ECO:0000313" key="2">
    <source>
        <dbReference type="EMBL" id="CAK9056961.1"/>
    </source>
</evidence>
<evidence type="ECO:0000313" key="3">
    <source>
        <dbReference type="Proteomes" id="UP001642464"/>
    </source>
</evidence>
<comment type="caution">
    <text evidence="2">The sequence shown here is derived from an EMBL/GenBank/DDBJ whole genome shotgun (WGS) entry which is preliminary data.</text>
</comment>
<protein>
    <submittedName>
        <fullName evidence="2">Uncharacterized protein</fullName>
    </submittedName>
</protein>
<sequence length="184" mass="21200">MATEKQDQAPQDEEIDEESDGESVEIKDGSCGGCDQEFGAQDEAEGVSLQVVSAKGDNKAICRPCFYIHRGSLGKVKLRALFKLLRKSPALRKKFRSLRRNYVRRTAANPKAKPRHEVLDIKHYVQKRQSKYIDFYQERADWQELDSYFREHAPQDVKKKVKTAAAKRNWITNVTWQSMLQPLG</sequence>
<dbReference type="Proteomes" id="UP001642464">
    <property type="component" value="Unassembled WGS sequence"/>
</dbReference>
<organism evidence="2 3">
    <name type="scientific">Durusdinium trenchii</name>
    <dbReference type="NCBI Taxonomy" id="1381693"/>
    <lineage>
        <taxon>Eukaryota</taxon>
        <taxon>Sar</taxon>
        <taxon>Alveolata</taxon>
        <taxon>Dinophyceae</taxon>
        <taxon>Suessiales</taxon>
        <taxon>Symbiodiniaceae</taxon>
        <taxon>Durusdinium</taxon>
    </lineage>
</organism>
<reference evidence="2 3" key="1">
    <citation type="submission" date="2024-02" db="EMBL/GenBank/DDBJ databases">
        <authorList>
            <person name="Chen Y."/>
            <person name="Shah S."/>
            <person name="Dougan E. K."/>
            <person name="Thang M."/>
            <person name="Chan C."/>
        </authorList>
    </citation>
    <scope>NUCLEOTIDE SEQUENCE [LARGE SCALE GENOMIC DNA]</scope>
</reference>
<keyword evidence="3" id="KW-1185">Reference proteome</keyword>
<gene>
    <name evidence="2" type="ORF">SCF082_LOCUS30625</name>
</gene>
<feature type="region of interest" description="Disordered" evidence="1">
    <location>
        <begin position="1"/>
        <end position="36"/>
    </location>
</feature>